<comment type="subcellular location">
    <subcellularLocation>
        <location evidence="1">Mitochondrion</location>
    </subcellularLocation>
</comment>
<reference evidence="7" key="1">
    <citation type="submission" date="2021-01" db="EMBL/GenBank/DDBJ databases">
        <authorList>
            <person name="Corre E."/>
            <person name="Pelletier E."/>
            <person name="Niang G."/>
            <person name="Scheremetjew M."/>
            <person name="Finn R."/>
            <person name="Kale V."/>
            <person name="Holt S."/>
            <person name="Cochrane G."/>
            <person name="Meng A."/>
            <person name="Brown T."/>
            <person name="Cohen L."/>
        </authorList>
    </citation>
    <scope>NUCLEOTIDE SEQUENCE</scope>
    <source>
        <strain evidence="7">Clade-D-RCC2572</strain>
    </source>
</reference>
<evidence type="ECO:0000259" key="6">
    <source>
        <dbReference type="PROSITE" id="PS51886"/>
    </source>
</evidence>
<dbReference type="InterPro" id="IPR006571">
    <property type="entry name" value="TLDc_dom"/>
</dbReference>
<evidence type="ECO:0000313" key="7">
    <source>
        <dbReference type="EMBL" id="CAD8585433.1"/>
    </source>
</evidence>
<evidence type="ECO:0000256" key="3">
    <source>
        <dbReference type="ARBA" id="ARBA00023128"/>
    </source>
</evidence>
<proteinExistence type="inferred from homology"/>
<dbReference type="GO" id="GO:0005739">
    <property type="term" value="C:mitochondrion"/>
    <property type="evidence" value="ECO:0007669"/>
    <property type="project" value="UniProtKB-SubCell"/>
</dbReference>
<sequence length="347" mass="37624">MEEVLGNLWGQLVGESSSETDADGDDEALGSDSEYVRISHRRTTSGDGDGDGDDGDGDGARRVMSPDDPLFPKVTKSTFIGVVRVGRGRVGRGTATVVDVLYRGAGGKSSSVRVRASDAHRGFVGKVLESFVKSMEGEDEDEDEDEGNGEDAKERGRAATRRGSSALSTSSEGIKLSLVDGAERGLGDIMTVEHMESLRRALPAMFRMRRWNLAYSTKRDGISLKSLYRHASAKEFTILVVSDSAGAIFGAFCTETWKIHTRYEGTGESFVFTLSPVGMKYAWSGENDYYMLGAADFLCVGGGSAHAIRLEEDLLQGSSGECETYGSPRLSSEDMFKTHRIELWSLE</sequence>
<accession>A0A7S0KL95</accession>
<dbReference type="PANTHER" id="PTHR23354">
    <property type="entry name" value="NUCLEOLAR PROTEIN 7/ESTROGEN RECEPTOR COACTIVATOR-RELATED"/>
    <property type="match status" value="1"/>
</dbReference>
<feature type="compositionally biased region" description="Acidic residues" evidence="5">
    <location>
        <begin position="48"/>
        <end position="57"/>
    </location>
</feature>
<feature type="compositionally biased region" description="Acidic residues" evidence="5">
    <location>
        <begin position="137"/>
        <end position="149"/>
    </location>
</feature>
<dbReference type="SMART" id="SM00584">
    <property type="entry name" value="TLDc"/>
    <property type="match status" value="1"/>
</dbReference>
<evidence type="ECO:0000256" key="1">
    <source>
        <dbReference type="ARBA" id="ARBA00004173"/>
    </source>
</evidence>
<comment type="similarity">
    <text evidence="2">Belongs to the OXR1 family.</text>
</comment>
<gene>
    <name evidence="7" type="ORF">OMED0929_LOCUS5438</name>
</gene>
<dbReference type="PANTHER" id="PTHR23354:SF62">
    <property type="entry name" value="MUSTARD, ISOFORM V"/>
    <property type="match status" value="1"/>
</dbReference>
<feature type="domain" description="TLDc" evidence="6">
    <location>
        <begin position="188"/>
        <end position="347"/>
    </location>
</feature>
<dbReference type="PROSITE" id="PS51886">
    <property type="entry name" value="TLDC"/>
    <property type="match status" value="1"/>
</dbReference>
<feature type="compositionally biased region" description="Acidic residues" evidence="5">
    <location>
        <begin position="18"/>
        <end position="29"/>
    </location>
</feature>
<dbReference type="AlphaFoldDB" id="A0A7S0KL95"/>
<protein>
    <recommendedName>
        <fullName evidence="4">Oxidation resistance protein 1</fullName>
    </recommendedName>
</protein>
<organism evidence="7">
    <name type="scientific">Ostreococcus mediterraneus</name>
    <dbReference type="NCBI Taxonomy" id="1486918"/>
    <lineage>
        <taxon>Eukaryota</taxon>
        <taxon>Viridiplantae</taxon>
        <taxon>Chlorophyta</taxon>
        <taxon>Mamiellophyceae</taxon>
        <taxon>Mamiellales</taxon>
        <taxon>Bathycoccaceae</taxon>
        <taxon>Ostreococcus</taxon>
    </lineage>
</organism>
<evidence type="ECO:0000256" key="5">
    <source>
        <dbReference type="SAM" id="MobiDB-lite"/>
    </source>
</evidence>
<evidence type="ECO:0000256" key="2">
    <source>
        <dbReference type="ARBA" id="ARBA00009540"/>
    </source>
</evidence>
<evidence type="ECO:0000256" key="4">
    <source>
        <dbReference type="ARBA" id="ARBA00040604"/>
    </source>
</evidence>
<name>A0A7S0KL95_9CHLO</name>
<feature type="region of interest" description="Disordered" evidence="5">
    <location>
        <begin position="135"/>
        <end position="168"/>
    </location>
</feature>
<dbReference type="EMBL" id="HBEW01006434">
    <property type="protein sequence ID" value="CAD8585433.1"/>
    <property type="molecule type" value="Transcribed_RNA"/>
</dbReference>
<feature type="region of interest" description="Disordered" evidence="5">
    <location>
        <begin position="1"/>
        <end position="71"/>
    </location>
</feature>
<dbReference type="Pfam" id="PF07534">
    <property type="entry name" value="TLD"/>
    <property type="match status" value="1"/>
</dbReference>
<keyword evidence="3" id="KW-0496">Mitochondrion</keyword>